<dbReference type="STRING" id="1336337.A0A3N4JX20"/>
<sequence length="126" mass="14881">MTSINRKKSARQQEIDYEEHSLFALFWNMARRLIHSDISKDIEEFLETVFFASNYSRAIHKEGTPHKYSLFWTTERSLGEGEGGNFFISDYGIRIQGAKNTMRYMGEKLDENDLEKELEVGEEEWE</sequence>
<accession>A0A3N4JX20</accession>
<dbReference type="EMBL" id="ML120365">
    <property type="protein sequence ID" value="RPB02904.1"/>
    <property type="molecule type" value="Genomic_DNA"/>
</dbReference>
<keyword evidence="2" id="KW-1185">Reference proteome</keyword>
<name>A0A3N4JX20_9PEZI</name>
<gene>
    <name evidence="1" type="ORF">L873DRAFT_1841542</name>
</gene>
<evidence type="ECO:0000313" key="2">
    <source>
        <dbReference type="Proteomes" id="UP000276215"/>
    </source>
</evidence>
<protein>
    <submittedName>
        <fullName evidence="1">Uncharacterized protein</fullName>
    </submittedName>
</protein>
<proteinExistence type="predicted"/>
<organism evidence="1 2">
    <name type="scientific">Choiromyces venosus 120613-1</name>
    <dbReference type="NCBI Taxonomy" id="1336337"/>
    <lineage>
        <taxon>Eukaryota</taxon>
        <taxon>Fungi</taxon>
        <taxon>Dikarya</taxon>
        <taxon>Ascomycota</taxon>
        <taxon>Pezizomycotina</taxon>
        <taxon>Pezizomycetes</taxon>
        <taxon>Pezizales</taxon>
        <taxon>Tuberaceae</taxon>
        <taxon>Choiromyces</taxon>
    </lineage>
</organism>
<dbReference type="AlphaFoldDB" id="A0A3N4JX20"/>
<dbReference type="OrthoDB" id="2730162at2759"/>
<reference evidence="1 2" key="1">
    <citation type="journal article" date="2018" name="Nat. Ecol. Evol.">
        <title>Pezizomycetes genomes reveal the molecular basis of ectomycorrhizal truffle lifestyle.</title>
        <authorList>
            <person name="Murat C."/>
            <person name="Payen T."/>
            <person name="Noel B."/>
            <person name="Kuo A."/>
            <person name="Morin E."/>
            <person name="Chen J."/>
            <person name="Kohler A."/>
            <person name="Krizsan K."/>
            <person name="Balestrini R."/>
            <person name="Da Silva C."/>
            <person name="Montanini B."/>
            <person name="Hainaut M."/>
            <person name="Levati E."/>
            <person name="Barry K.W."/>
            <person name="Belfiori B."/>
            <person name="Cichocki N."/>
            <person name="Clum A."/>
            <person name="Dockter R.B."/>
            <person name="Fauchery L."/>
            <person name="Guy J."/>
            <person name="Iotti M."/>
            <person name="Le Tacon F."/>
            <person name="Lindquist E.A."/>
            <person name="Lipzen A."/>
            <person name="Malagnac F."/>
            <person name="Mello A."/>
            <person name="Molinier V."/>
            <person name="Miyauchi S."/>
            <person name="Poulain J."/>
            <person name="Riccioni C."/>
            <person name="Rubini A."/>
            <person name="Sitrit Y."/>
            <person name="Splivallo R."/>
            <person name="Traeger S."/>
            <person name="Wang M."/>
            <person name="Zifcakova L."/>
            <person name="Wipf D."/>
            <person name="Zambonelli A."/>
            <person name="Paolocci F."/>
            <person name="Nowrousian M."/>
            <person name="Ottonello S."/>
            <person name="Baldrian P."/>
            <person name="Spatafora J.W."/>
            <person name="Henrissat B."/>
            <person name="Nagy L.G."/>
            <person name="Aury J.M."/>
            <person name="Wincker P."/>
            <person name="Grigoriev I.V."/>
            <person name="Bonfante P."/>
            <person name="Martin F.M."/>
        </authorList>
    </citation>
    <scope>NUCLEOTIDE SEQUENCE [LARGE SCALE GENOMIC DNA]</scope>
    <source>
        <strain evidence="1 2">120613-1</strain>
    </source>
</reference>
<evidence type="ECO:0000313" key="1">
    <source>
        <dbReference type="EMBL" id="RPB02904.1"/>
    </source>
</evidence>
<dbReference type="Proteomes" id="UP000276215">
    <property type="component" value="Unassembled WGS sequence"/>
</dbReference>